<evidence type="ECO:0000313" key="6">
    <source>
        <dbReference type="EMBL" id="KAJ4359537.1"/>
    </source>
</evidence>
<dbReference type="GO" id="GO:0000287">
    <property type="term" value="F:magnesium ion binding"/>
    <property type="evidence" value="ECO:0007669"/>
    <property type="project" value="TreeGrafter"/>
</dbReference>
<reference evidence="6" key="1">
    <citation type="submission" date="2022-10" db="EMBL/GenBank/DDBJ databases">
        <title>Tapping the CABI collections for fungal endophytes: first genome assemblies for Collariella, Neodidymelliopsis, Ascochyta clinopodiicola, Didymella pomorum, Didymosphaeria variabile, Neocosmospora piperis and Neocucurbitaria cava.</title>
        <authorList>
            <person name="Hill R."/>
        </authorList>
    </citation>
    <scope>NUCLEOTIDE SEQUENCE</scope>
    <source>
        <strain evidence="6">IMI 356815</strain>
    </source>
</reference>
<dbReference type="Proteomes" id="UP001140513">
    <property type="component" value="Unassembled WGS sequence"/>
</dbReference>
<keyword evidence="7" id="KW-1185">Reference proteome</keyword>
<dbReference type="GO" id="GO:0015095">
    <property type="term" value="F:magnesium ion transmembrane transporter activity"/>
    <property type="evidence" value="ECO:0007669"/>
    <property type="project" value="TreeGrafter"/>
</dbReference>
<dbReference type="SUPFAM" id="SSF144083">
    <property type="entry name" value="Magnesium transport protein CorA, transmembrane region"/>
    <property type="match status" value="1"/>
</dbReference>
<dbReference type="AlphaFoldDB" id="A0A9W9CFE7"/>
<evidence type="ECO:0000256" key="1">
    <source>
        <dbReference type="ARBA" id="ARBA00004651"/>
    </source>
</evidence>
<dbReference type="GO" id="GO:0015087">
    <property type="term" value="F:cobalt ion transmembrane transporter activity"/>
    <property type="evidence" value="ECO:0007669"/>
    <property type="project" value="TreeGrafter"/>
</dbReference>
<dbReference type="PANTHER" id="PTHR46494:SF1">
    <property type="entry name" value="CORA FAMILY METAL ION TRANSPORTER (EUROFUNG)"/>
    <property type="match status" value="1"/>
</dbReference>
<proteinExistence type="predicted"/>
<comment type="caution">
    <text evidence="6">The sequence shown here is derived from an EMBL/GenBank/DDBJ whole genome shotgun (WGS) entry which is preliminary data.</text>
</comment>
<dbReference type="Gene3D" id="1.20.58.340">
    <property type="entry name" value="Magnesium transport protein CorA, transmembrane region"/>
    <property type="match status" value="1"/>
</dbReference>
<accession>A0A9W9CFE7</accession>
<sequence length="550" mass="63032">MVTIDFEGHEARAKKIIPHTPEAGDLYSTGTCYEREPVSLEWEVLDPKSQKLPYLAHIKSLSKSWRTLRHLADFMEVGTTPLRWNDLVTNPKERKERTHRTNITLVEYGTAHRPKQTHITTAESLKERLSNLPQSDSPVHRLFIVEDLSRQVIEQLGSRFDVDPLFFREQIDDYTWYNTRDPWASPPALAANLQHCQWFRVRNVRLRYFASDDSFQNARQDSNSFNVLRRPDNDENHWLYLDAPDSIISITRTRSTVWIGKDKSCGNGAVAIVLLDPTVCDGRPLWHDRTNWLCTPSMDSTTSPAFEPSGSLYKDIVQMSAAFPWFESTSAQTSVDTQVFAKPMLFTVCAEWLVVCDYIKARLAQIEWELEKPSLFRSKGDIIDNSLKRLHTWRRVLPTYREMVTETLDQALPAAARLTSPSGSAFADITPDFERVLNTLNELQARVDRLTSIVTAEITIEDSRRGLQENHNLARLTWLATTFIPLSFVTGLFSMQNDISDMKVTFGWYFAAAIPLTAIILFIAWHAGGQKSRKQKAEAPSVSMHERKRK</sequence>
<protein>
    <recommendedName>
        <fullName evidence="8">Cora-domain-containing protein</fullName>
    </recommendedName>
</protein>
<keyword evidence="3 5" id="KW-1133">Transmembrane helix</keyword>
<dbReference type="RefSeq" id="XP_056075739.1">
    <property type="nucleotide sequence ID" value="XM_056208917.1"/>
</dbReference>
<evidence type="ECO:0000256" key="5">
    <source>
        <dbReference type="SAM" id="Phobius"/>
    </source>
</evidence>
<dbReference type="InterPro" id="IPR045863">
    <property type="entry name" value="CorA_TM1_TM2"/>
</dbReference>
<evidence type="ECO:0008006" key="8">
    <source>
        <dbReference type="Google" id="ProtNLM"/>
    </source>
</evidence>
<evidence type="ECO:0000256" key="2">
    <source>
        <dbReference type="ARBA" id="ARBA00022692"/>
    </source>
</evidence>
<keyword evidence="4 5" id="KW-0472">Membrane</keyword>
<dbReference type="GO" id="GO:0005886">
    <property type="term" value="C:plasma membrane"/>
    <property type="evidence" value="ECO:0007669"/>
    <property type="project" value="UniProtKB-SubCell"/>
</dbReference>
<comment type="subcellular location">
    <subcellularLocation>
        <location evidence="1">Cell membrane</location>
        <topology evidence="1">Multi-pass membrane protein</topology>
    </subcellularLocation>
</comment>
<organism evidence="6 7">
    <name type="scientific">Didymosphaeria variabile</name>
    <dbReference type="NCBI Taxonomy" id="1932322"/>
    <lineage>
        <taxon>Eukaryota</taxon>
        <taxon>Fungi</taxon>
        <taxon>Dikarya</taxon>
        <taxon>Ascomycota</taxon>
        <taxon>Pezizomycotina</taxon>
        <taxon>Dothideomycetes</taxon>
        <taxon>Pleosporomycetidae</taxon>
        <taxon>Pleosporales</taxon>
        <taxon>Massarineae</taxon>
        <taxon>Didymosphaeriaceae</taxon>
        <taxon>Didymosphaeria</taxon>
    </lineage>
</organism>
<dbReference type="InterPro" id="IPR002523">
    <property type="entry name" value="MgTranspt_CorA/ZnTranspt_ZntB"/>
</dbReference>
<feature type="transmembrane region" description="Helical" evidence="5">
    <location>
        <begin position="506"/>
        <end position="527"/>
    </location>
</feature>
<keyword evidence="2 5" id="KW-0812">Transmembrane</keyword>
<dbReference type="EMBL" id="JAPEUX010000001">
    <property type="protein sequence ID" value="KAJ4359537.1"/>
    <property type="molecule type" value="Genomic_DNA"/>
</dbReference>
<dbReference type="GO" id="GO:0050897">
    <property type="term" value="F:cobalt ion binding"/>
    <property type="evidence" value="ECO:0007669"/>
    <property type="project" value="TreeGrafter"/>
</dbReference>
<dbReference type="Pfam" id="PF01544">
    <property type="entry name" value="CorA"/>
    <property type="match status" value="1"/>
</dbReference>
<gene>
    <name evidence="6" type="ORF">N0V89_000092</name>
</gene>
<dbReference type="OrthoDB" id="3231000at2759"/>
<evidence type="ECO:0000256" key="3">
    <source>
        <dbReference type="ARBA" id="ARBA00022989"/>
    </source>
</evidence>
<feature type="transmembrane region" description="Helical" evidence="5">
    <location>
        <begin position="473"/>
        <end position="494"/>
    </location>
</feature>
<dbReference type="PANTHER" id="PTHR46494">
    <property type="entry name" value="CORA FAMILY METAL ION TRANSPORTER (EUROFUNG)"/>
    <property type="match status" value="1"/>
</dbReference>
<evidence type="ECO:0000313" key="7">
    <source>
        <dbReference type="Proteomes" id="UP001140513"/>
    </source>
</evidence>
<dbReference type="GeneID" id="80903622"/>
<name>A0A9W9CFE7_9PLEO</name>
<evidence type="ECO:0000256" key="4">
    <source>
        <dbReference type="ARBA" id="ARBA00023136"/>
    </source>
</evidence>